<name>A0A914ZAF5_9BILA</name>
<keyword evidence="2" id="KW-1185">Reference proteome</keyword>
<protein>
    <submittedName>
        <fullName evidence="3">Uncharacterized protein</fullName>
    </submittedName>
</protein>
<reference evidence="3" key="1">
    <citation type="submission" date="2022-11" db="UniProtKB">
        <authorList>
            <consortium name="WormBaseParasite"/>
        </authorList>
    </citation>
    <scope>IDENTIFICATION</scope>
</reference>
<organism evidence="2 3">
    <name type="scientific">Panagrolaimus superbus</name>
    <dbReference type="NCBI Taxonomy" id="310955"/>
    <lineage>
        <taxon>Eukaryota</taxon>
        <taxon>Metazoa</taxon>
        <taxon>Ecdysozoa</taxon>
        <taxon>Nematoda</taxon>
        <taxon>Chromadorea</taxon>
        <taxon>Rhabditida</taxon>
        <taxon>Tylenchina</taxon>
        <taxon>Panagrolaimomorpha</taxon>
        <taxon>Panagrolaimoidea</taxon>
        <taxon>Panagrolaimidae</taxon>
        <taxon>Panagrolaimus</taxon>
    </lineage>
</organism>
<proteinExistence type="predicted"/>
<dbReference type="WBParaSite" id="PSU_v2.g7228.t1">
    <property type="protein sequence ID" value="PSU_v2.g7228.t1"/>
    <property type="gene ID" value="PSU_v2.g7228"/>
</dbReference>
<feature type="region of interest" description="Disordered" evidence="1">
    <location>
        <begin position="15"/>
        <end position="37"/>
    </location>
</feature>
<dbReference type="AlphaFoldDB" id="A0A914ZAF5"/>
<accession>A0A914ZAF5</accession>
<evidence type="ECO:0000313" key="2">
    <source>
        <dbReference type="Proteomes" id="UP000887577"/>
    </source>
</evidence>
<evidence type="ECO:0000256" key="1">
    <source>
        <dbReference type="SAM" id="MobiDB-lite"/>
    </source>
</evidence>
<evidence type="ECO:0000313" key="3">
    <source>
        <dbReference type="WBParaSite" id="PSU_v2.g7228.t1"/>
    </source>
</evidence>
<dbReference type="Proteomes" id="UP000887577">
    <property type="component" value="Unplaced"/>
</dbReference>
<sequence length="188" mass="21033">MSQFGSFARGAPGSGRFYNQAGSSRGRNDGFGRYQRSSETGQKRVAITIPPDVFATLRQFPAFFTKLAFDNEYKETILVVGASYARELESARNYIHLLCEMEFANICCRLFTEELQKVPFDLVCVGVTFLPFSSIDKLKVSKMKLLKKSSGTRFSAGVVNRFKELLSLDGSVFSTVAILCEWFKNDPA</sequence>